<proteinExistence type="predicted"/>
<gene>
    <name evidence="2" type="ORF">BCL79_3332</name>
</gene>
<dbReference type="Proteomes" id="UP000274786">
    <property type="component" value="Unassembled WGS sequence"/>
</dbReference>
<comment type="caution">
    <text evidence="2">The sequence shown here is derived from an EMBL/GenBank/DDBJ whole genome shotgun (WGS) entry which is preliminary data.</text>
</comment>
<accession>A0A498C4K6</accession>
<dbReference type="RefSeq" id="WP_121043019.1">
    <property type="nucleotide sequence ID" value="NZ_RCDC01000007.1"/>
</dbReference>
<keyword evidence="1" id="KW-0175">Coiled coil</keyword>
<feature type="coiled-coil region" evidence="1">
    <location>
        <begin position="239"/>
        <end position="266"/>
    </location>
</feature>
<dbReference type="EMBL" id="RCDC01000007">
    <property type="protein sequence ID" value="RLK49847.1"/>
    <property type="molecule type" value="Genomic_DNA"/>
</dbReference>
<dbReference type="Gene3D" id="3.40.50.300">
    <property type="entry name" value="P-loop containing nucleotide triphosphate hydrolases"/>
    <property type="match status" value="1"/>
</dbReference>
<evidence type="ECO:0000256" key="1">
    <source>
        <dbReference type="SAM" id="Coils"/>
    </source>
</evidence>
<reference evidence="2 3" key="1">
    <citation type="submission" date="2018-10" db="EMBL/GenBank/DDBJ databases">
        <title>Comparative analysis of microorganisms from saline springs in Andes Mountain Range, Colombia.</title>
        <authorList>
            <person name="Rubin E."/>
        </authorList>
    </citation>
    <scope>NUCLEOTIDE SEQUENCE [LARGE SCALE GENOMIC DNA]</scope>
    <source>
        <strain evidence="2 3">USBA GBX 843</strain>
    </source>
</reference>
<dbReference type="OrthoDB" id="8107482at2"/>
<feature type="coiled-coil region" evidence="1">
    <location>
        <begin position="386"/>
        <end position="413"/>
    </location>
</feature>
<evidence type="ECO:0000313" key="2">
    <source>
        <dbReference type="EMBL" id="RLK49847.1"/>
    </source>
</evidence>
<evidence type="ECO:0000313" key="3">
    <source>
        <dbReference type="Proteomes" id="UP000274786"/>
    </source>
</evidence>
<protein>
    <recommendedName>
        <fullName evidence="4">AAA domain-containing protein</fullName>
    </recommendedName>
</protein>
<dbReference type="AlphaFoldDB" id="A0A498C4K6"/>
<dbReference type="InterPro" id="IPR027417">
    <property type="entry name" value="P-loop_NTPase"/>
</dbReference>
<evidence type="ECO:0008006" key="4">
    <source>
        <dbReference type="Google" id="ProtNLM"/>
    </source>
</evidence>
<name>A0A498C4K6_9GAMM</name>
<organism evidence="2 3">
    <name type="scientific">Stenotrophomonas rhizophila</name>
    <dbReference type="NCBI Taxonomy" id="216778"/>
    <lineage>
        <taxon>Bacteria</taxon>
        <taxon>Pseudomonadati</taxon>
        <taxon>Pseudomonadota</taxon>
        <taxon>Gammaproteobacteria</taxon>
        <taxon>Lysobacterales</taxon>
        <taxon>Lysobacteraceae</taxon>
        <taxon>Stenotrophomonas</taxon>
    </lineage>
</organism>
<dbReference type="SUPFAM" id="SSF52540">
    <property type="entry name" value="P-loop containing nucleoside triphosphate hydrolases"/>
    <property type="match status" value="1"/>
</dbReference>
<sequence>MKNLVFQRLHLVSHRERKARSVEFHPDVTVIKGLNDVGKSSLAKSIYGTLGAEAAEIHPDWKGASVISALEFTVDGDSYVMLKEGKTFTLIESDRVRGCYTSVTEGLAPALYELLGAKLRLKNRNDKVVVPPPAYLFIPFYVDQDAGWSSPWTSFARLEQFARWREDVVNFHVGVTGAEYFEALELQATATAARVEPAKQLDGLRSLQKRAKETVAEDIDVEIDPEVFSEEIERVVGMLQQLVEVREEERAKLSGLTQRRLQLEAQREILDRVRRELHADYMFAVKHEGEDLECPTCGQLHENSFGERFALAQDESRTDDVLVEVMNAQAIVSAQIAISRQRLKDATEDEQRFNELLTRRRGQVTFARLLERAGQKRFSSQLDDQVTELVQEIATLDYRIKQATERLKNARSTERRKEILETYAGLLTGFARKLSVIFQDDFLKSLMLKIQETGSDRPRAILAYVYAILHLIWDAEDAVRCPIVLDSPKQQDQDDINHLSLLHFIRDDRPSGSQLILLLVDDAEVDFGCDPLVLDTKYSLLSTEEYEQTSEVIRGFQAMREMSAH</sequence>